<organism evidence="1">
    <name type="scientific">Medicago truncatula</name>
    <name type="common">Barrel medic</name>
    <name type="synonym">Medicago tribuloides</name>
    <dbReference type="NCBI Taxonomy" id="3880"/>
    <lineage>
        <taxon>Eukaryota</taxon>
        <taxon>Viridiplantae</taxon>
        <taxon>Streptophyta</taxon>
        <taxon>Embryophyta</taxon>
        <taxon>Tracheophyta</taxon>
        <taxon>Spermatophyta</taxon>
        <taxon>Magnoliopsida</taxon>
        <taxon>eudicotyledons</taxon>
        <taxon>Gunneridae</taxon>
        <taxon>Pentapetalae</taxon>
        <taxon>rosids</taxon>
        <taxon>fabids</taxon>
        <taxon>Fabales</taxon>
        <taxon>Fabaceae</taxon>
        <taxon>Papilionoideae</taxon>
        <taxon>50 kb inversion clade</taxon>
        <taxon>NPAAA clade</taxon>
        <taxon>Hologalegina</taxon>
        <taxon>IRL clade</taxon>
        <taxon>Trifolieae</taxon>
        <taxon>Medicago</taxon>
    </lineage>
</organism>
<dbReference type="EMBL" id="PSQE01000006">
    <property type="protein sequence ID" value="RHN52784.1"/>
    <property type="molecule type" value="Genomic_DNA"/>
</dbReference>
<dbReference type="EMBL" id="BT144261">
    <property type="protein sequence ID" value="AFK44055.1"/>
    <property type="molecule type" value="mRNA"/>
</dbReference>
<evidence type="ECO:0000313" key="1">
    <source>
        <dbReference type="EMBL" id="AFK44055.1"/>
    </source>
</evidence>
<evidence type="ECO:0000313" key="3">
    <source>
        <dbReference type="Proteomes" id="UP000265566"/>
    </source>
</evidence>
<dbReference type="Gramene" id="rna37494">
    <property type="protein sequence ID" value="RHN52784.1"/>
    <property type="gene ID" value="gene37494"/>
</dbReference>
<accession>I3SUW3</accession>
<gene>
    <name evidence="2" type="ORF">MtrunA17_Chr6g0484251</name>
</gene>
<proteinExistence type="evidence at transcript level"/>
<reference evidence="2" key="3">
    <citation type="journal article" date="2018" name="Nat. Plants">
        <title>Whole-genome landscape of Medicago truncatula symbiotic genes.</title>
        <authorList>
            <person name="Pecrix Y."/>
            <person name="Gamas P."/>
            <person name="Carrere S."/>
        </authorList>
    </citation>
    <scope>NUCLEOTIDE SEQUENCE</scope>
    <source>
        <tissue evidence="2">Leaves</tissue>
    </source>
</reference>
<protein>
    <submittedName>
        <fullName evidence="1">Uncharacterized protein</fullName>
    </submittedName>
</protein>
<sequence>MHIIYVKLVLIVQEPIYCSFLVCGSALTVDVDMYIFSNDDTSCTSTRPKRVHKHHGGKNEFLYW</sequence>
<dbReference type="Proteomes" id="UP000265566">
    <property type="component" value="Chromosome 6"/>
</dbReference>
<reference evidence="3" key="2">
    <citation type="journal article" date="2018" name="Nat. Plants">
        <title>Whole-genome landscape of Medicago truncatula symbiotic genes.</title>
        <authorList>
            <person name="Pecrix Y."/>
            <person name="Staton S.E."/>
            <person name="Sallet E."/>
            <person name="Lelandais-Briere C."/>
            <person name="Moreau S."/>
            <person name="Carrere S."/>
            <person name="Blein T."/>
            <person name="Jardinaud M.F."/>
            <person name="Latrasse D."/>
            <person name="Zouine M."/>
            <person name="Zahm M."/>
            <person name="Kreplak J."/>
            <person name="Mayjonade B."/>
            <person name="Satge C."/>
            <person name="Perez M."/>
            <person name="Cauet S."/>
            <person name="Marande W."/>
            <person name="Chantry-Darmon C."/>
            <person name="Lopez-Roques C."/>
            <person name="Bouchez O."/>
            <person name="Berard A."/>
            <person name="Debelle F."/>
            <person name="Munos S."/>
            <person name="Bendahmane A."/>
            <person name="Berges H."/>
            <person name="Niebel A."/>
            <person name="Buitink J."/>
            <person name="Frugier F."/>
            <person name="Benhamed M."/>
            <person name="Crespi M."/>
            <person name="Gouzy J."/>
            <person name="Gamas P."/>
        </authorList>
    </citation>
    <scope>NUCLEOTIDE SEQUENCE [LARGE SCALE GENOMIC DNA]</scope>
    <source>
        <strain evidence="3">cv. Jemalong A17</strain>
    </source>
</reference>
<dbReference type="AlphaFoldDB" id="I3SUW3"/>
<name>I3SUW3_MEDTR</name>
<reference evidence="1" key="1">
    <citation type="submission" date="2012-05" db="EMBL/GenBank/DDBJ databases">
        <authorList>
            <person name="Krishnakumar V."/>
            <person name="Cheung F."/>
            <person name="Xiao Y."/>
            <person name="Chan A."/>
            <person name="Moskal W.A."/>
            <person name="Town C.D."/>
        </authorList>
    </citation>
    <scope>NUCLEOTIDE SEQUENCE</scope>
</reference>
<evidence type="ECO:0000313" key="2">
    <source>
        <dbReference type="EMBL" id="RHN52784.1"/>
    </source>
</evidence>